<feature type="disulfide bond" evidence="15">
    <location>
        <begin position="308"/>
        <end position="339"/>
    </location>
</feature>
<proteinExistence type="predicted"/>
<evidence type="ECO:0000256" key="4">
    <source>
        <dbReference type="ARBA" id="ARBA00022670"/>
    </source>
</evidence>
<keyword evidence="12" id="KW-0325">Glycoprotein</keyword>
<evidence type="ECO:0000256" key="1">
    <source>
        <dbReference type="ARBA" id="ARBA00004498"/>
    </source>
</evidence>
<dbReference type="InterPro" id="IPR041645">
    <property type="entry name" value="ADAMTS_CR_2"/>
</dbReference>
<keyword evidence="7" id="KW-0677">Repeat</keyword>
<keyword evidence="2" id="KW-0964">Secreted</keyword>
<evidence type="ECO:0000256" key="13">
    <source>
        <dbReference type="PIRSR" id="PIRSR613273-1"/>
    </source>
</evidence>
<protein>
    <submittedName>
        <fullName evidence="18">A disintegrin and metalloproteinase with thrombospondin motifs 16</fullName>
    </submittedName>
</protein>
<dbReference type="PANTHER" id="PTHR13723:SF140">
    <property type="entry name" value="A DISINTEGRIN AND METALLOPROTEINASE WITH THROMBOSPONDIN MOTIFS 16"/>
    <property type="match status" value="1"/>
</dbReference>
<dbReference type="SUPFAM" id="SSF82895">
    <property type="entry name" value="TSP-1 type 1 repeat"/>
    <property type="match status" value="1"/>
</dbReference>
<feature type="disulfide bond" evidence="15">
    <location>
        <begin position="368"/>
        <end position="405"/>
    </location>
</feature>
<comment type="caution">
    <text evidence="16">Lacks conserved residue(s) required for the propagation of feature annotation.</text>
</comment>
<dbReference type="InterPro" id="IPR000884">
    <property type="entry name" value="TSP1_rpt"/>
</dbReference>
<evidence type="ECO:0000256" key="12">
    <source>
        <dbReference type="ARBA" id="ARBA00023180"/>
    </source>
</evidence>
<dbReference type="InterPro" id="IPR010294">
    <property type="entry name" value="ADAMTS_spacer1"/>
</dbReference>
<dbReference type="Pfam" id="PF01421">
    <property type="entry name" value="Reprolysin"/>
    <property type="match status" value="1"/>
</dbReference>
<feature type="binding site" evidence="14 16">
    <location>
        <position position="207"/>
    </location>
    <ligand>
        <name>Zn(2+)</name>
        <dbReference type="ChEBI" id="CHEBI:29105"/>
        <note>catalytic</note>
    </ligand>
</feature>
<keyword evidence="9 14" id="KW-0862">Zinc</keyword>
<accession>A0A8B7TY08</accession>
<dbReference type="CTD" id="170690"/>
<keyword evidence="5 14" id="KW-0479">Metal-binding</keyword>
<keyword evidence="10 18" id="KW-0482">Metalloprotease</keyword>
<feature type="binding site" evidence="14">
    <location>
        <position position="263"/>
    </location>
    <ligand>
        <name>Ca(2+)</name>
        <dbReference type="ChEBI" id="CHEBI:29108"/>
        <label>2</label>
    </ligand>
</feature>
<evidence type="ECO:0000256" key="2">
    <source>
        <dbReference type="ARBA" id="ARBA00022525"/>
    </source>
</evidence>
<dbReference type="Gene3D" id="2.60.120.830">
    <property type="match status" value="1"/>
</dbReference>
<dbReference type="Pfam" id="PF00090">
    <property type="entry name" value="TSP_1"/>
    <property type="match status" value="1"/>
</dbReference>
<feature type="disulfide bond" evidence="15">
    <location>
        <begin position="162"/>
        <end position="169"/>
    </location>
</feature>
<keyword evidence="11 15" id="KW-1015">Disulfide bond</keyword>
<organism evidence="18">
    <name type="scientific">Castor canadensis</name>
    <name type="common">American beaver</name>
    <dbReference type="NCBI Taxonomy" id="51338"/>
    <lineage>
        <taxon>Eukaryota</taxon>
        <taxon>Metazoa</taxon>
        <taxon>Chordata</taxon>
        <taxon>Craniata</taxon>
        <taxon>Vertebrata</taxon>
        <taxon>Euteleostomi</taxon>
        <taxon>Mammalia</taxon>
        <taxon>Eutheria</taxon>
        <taxon>Euarchontoglires</taxon>
        <taxon>Glires</taxon>
        <taxon>Rodentia</taxon>
        <taxon>Castorimorpha</taxon>
        <taxon>Castoridae</taxon>
        <taxon>Castor</taxon>
    </lineage>
</organism>
<dbReference type="RefSeq" id="XP_020010250.1">
    <property type="nucleotide sequence ID" value="XM_020154661.1"/>
</dbReference>
<dbReference type="InterPro" id="IPR024079">
    <property type="entry name" value="MetalloPept_cat_dom_sf"/>
</dbReference>
<dbReference type="GO" id="GO:0031012">
    <property type="term" value="C:extracellular matrix"/>
    <property type="evidence" value="ECO:0007669"/>
    <property type="project" value="TreeGrafter"/>
</dbReference>
<keyword evidence="8" id="KW-0378">Hydrolase</keyword>
<dbReference type="InterPro" id="IPR001590">
    <property type="entry name" value="Peptidase_M12B"/>
</dbReference>
<dbReference type="FunFam" id="2.20.100.10:FF:000007">
    <property type="entry name" value="Thrombospondin 1"/>
    <property type="match status" value="1"/>
</dbReference>
<comment type="cofactor">
    <cofactor evidence="14">
        <name>Zn(2+)</name>
        <dbReference type="ChEBI" id="CHEBI:29105"/>
    </cofactor>
    <text evidence="14">Binds 1 zinc ion per subunit.</text>
</comment>
<dbReference type="Gene3D" id="3.40.1620.60">
    <property type="match status" value="1"/>
</dbReference>
<dbReference type="Gene3D" id="3.40.390.10">
    <property type="entry name" value="Collagenase (Catalytic Domain)"/>
    <property type="match status" value="1"/>
</dbReference>
<dbReference type="KEGG" id="ccan:109679462"/>
<feature type="binding site" evidence="14">
    <location>
        <position position="63"/>
    </location>
    <ligand>
        <name>Ca(2+)</name>
        <dbReference type="ChEBI" id="CHEBI:29108"/>
        <label>1</label>
    </ligand>
</feature>
<keyword evidence="3" id="KW-0272">Extracellular matrix</keyword>
<dbReference type="Pfam" id="PF05986">
    <property type="entry name" value="ADAMTS_spacer1"/>
    <property type="match status" value="1"/>
</dbReference>
<dbReference type="AlphaFoldDB" id="A0A8B7TY08"/>
<feature type="disulfide bond" evidence="15">
    <location>
        <begin position="181"/>
        <end position="260"/>
    </location>
</feature>
<dbReference type="InterPro" id="IPR013273">
    <property type="entry name" value="ADAMTS/ADAMTS-like"/>
</dbReference>
<evidence type="ECO:0000256" key="8">
    <source>
        <dbReference type="ARBA" id="ARBA00022801"/>
    </source>
</evidence>
<dbReference type="PRINTS" id="PR01857">
    <property type="entry name" value="ADAMTSFAMILY"/>
</dbReference>
<dbReference type="GO" id="GO:0006508">
    <property type="term" value="P:proteolysis"/>
    <property type="evidence" value="ECO:0007669"/>
    <property type="project" value="UniProtKB-KW"/>
</dbReference>
<reference evidence="18" key="1">
    <citation type="submission" date="2025-08" db="UniProtKB">
        <authorList>
            <consortium name="RefSeq"/>
        </authorList>
    </citation>
    <scope>IDENTIFICATION</scope>
    <source>
        <tissue evidence="18">Leukocyte</tissue>
    </source>
</reference>
<sequence>MAFTPAKLTSMCMVGDKCSIHAGHDLPLPPGEDLFILPDEYKSCLRPKRSLLKSHRNEELNVETLVVVDKKMMQNHGHGNVTTYVLTVLNMVSALFKDGTIGGNINIAIVGLLLLEDEQPGLVISHHADHTLSSFCQWQSGLMGKDGTRHDHAILLTGLDICSWKNEPCDTLGFAPISGMCSKYRSCTINEDTGLGLAFTIAHESGHSFGMVHDGEGNTCRRSEGSIMSPTLAGRNGVFSWSPCSRQYLHKFLSTAQAICLADPPKPVAEYKFPEKLPGQLYDANTQCKWQFGEKAKLCMLDFKKDICKALWCHLIGRKCETKFMPAAEGTLCGQDMWCRGGQCVKYGDEGPKPTHGHWSDWSPWSPCSRTCGGGVSHRDRLCTNPRPSHGGKFCEGSMRTLKLCNSQKCPQDSVDFRAAQCAEYNSKRFRGWHYKWKPYTQVEDQDLCKLYCIAEGFDFFFSLSNKVKDGTPCSEDSRNVCIDGMCERVGCDNVLGSDAAEDSCGVCQGNNSDCTVHRGLYSRQHHTNQYYHMVTIPSGARSIHIHETNMSTSYISVRNTLKRYYLNGHWTVDWPGRYKFSGTAFNYRRSFKEPESLTSPGPTNETLFVELLFQGRNPGVAWEYSLPRLGAEKKPTDQPSYTWAIVRSECSVSCGGGQMTTKEVCYRDLRFQVNVSFCNPKTRPVTGLVSCKVSTCPPRRWTFLLLIKFQSSLLTTKAHVLPLSPWGCSGLSQPLVPCGWALISLEAGAPALHKYKHVPPPSAALLWPTGMAGAGTAGGSCFTFSLKDVSEEWEVGPSNILIHSLLICNFDSKGDWFSCSEPRPPGQHPEPAGAGSVFTVELLPAMGSSTRWDPPKSSVSAGGGVLGSRGLLARKDVLNISAGASWLNKGVINCSGIYKCGCTSTSHLVDHIILAYAFVTSYKPISRTIPFTANMHSSETIYLLAPCGNER</sequence>
<feature type="binding site" evidence="14 16">
    <location>
        <position position="213"/>
    </location>
    <ligand>
        <name>Zn(2+)</name>
        <dbReference type="ChEBI" id="CHEBI:29105"/>
        <note>catalytic</note>
    </ligand>
</feature>
<feature type="disulfide bond" evidence="15">
    <location>
        <begin position="299"/>
        <end position="320"/>
    </location>
</feature>
<dbReference type="GO" id="GO:0004222">
    <property type="term" value="F:metalloendopeptidase activity"/>
    <property type="evidence" value="ECO:0007669"/>
    <property type="project" value="InterPro"/>
</dbReference>
<keyword evidence="4" id="KW-0645">Protease</keyword>
<feature type="binding site" evidence="14">
    <location>
        <position position="263"/>
    </location>
    <ligand>
        <name>Ca(2+)</name>
        <dbReference type="ChEBI" id="CHEBI:29108"/>
        <label>1</label>
    </ligand>
</feature>
<dbReference type="InterPro" id="IPR050439">
    <property type="entry name" value="ADAMTS_ADAMTS-like"/>
</dbReference>
<evidence type="ECO:0000313" key="18">
    <source>
        <dbReference type="RefSeq" id="XP_020010250.1"/>
    </source>
</evidence>
<dbReference type="GO" id="GO:0046872">
    <property type="term" value="F:metal ion binding"/>
    <property type="evidence" value="ECO:0007669"/>
    <property type="project" value="UniProtKB-KW"/>
</dbReference>
<evidence type="ECO:0000256" key="11">
    <source>
        <dbReference type="ARBA" id="ARBA00023157"/>
    </source>
</evidence>
<evidence type="ECO:0000256" key="10">
    <source>
        <dbReference type="ARBA" id="ARBA00023049"/>
    </source>
</evidence>
<dbReference type="SMART" id="SM00209">
    <property type="entry name" value="TSP1"/>
    <property type="match status" value="2"/>
</dbReference>
<name>A0A8B7TY08_CASCN</name>
<dbReference type="Pfam" id="PF17771">
    <property type="entry name" value="ADAMTS_CR_2"/>
    <property type="match status" value="1"/>
</dbReference>
<gene>
    <name evidence="18" type="primary">Adamts16</name>
</gene>
<feature type="disulfide bond" evidence="15">
    <location>
        <begin position="333"/>
        <end position="344"/>
    </location>
</feature>
<evidence type="ECO:0000256" key="15">
    <source>
        <dbReference type="PIRSR" id="PIRSR613273-3"/>
    </source>
</evidence>
<dbReference type="PROSITE" id="PS50215">
    <property type="entry name" value="ADAM_MEPRO"/>
    <property type="match status" value="1"/>
</dbReference>
<feature type="disulfide bond" evidence="15">
    <location>
        <begin position="383"/>
        <end position="395"/>
    </location>
</feature>
<feature type="binding site" evidence="14">
    <location>
        <position position="151"/>
    </location>
    <ligand>
        <name>Ca(2+)</name>
        <dbReference type="ChEBI" id="CHEBI:29108"/>
        <label>1</label>
    </ligand>
</feature>
<feature type="disulfide bond" evidence="15">
    <location>
        <begin position="372"/>
        <end position="410"/>
    </location>
</feature>
<feature type="binding site" evidence="14 16">
    <location>
        <position position="203"/>
    </location>
    <ligand>
        <name>Zn(2+)</name>
        <dbReference type="ChEBI" id="CHEBI:29105"/>
        <note>catalytic</note>
    </ligand>
</feature>
<dbReference type="FunFam" id="3.40.1620.60:FF:000002">
    <property type="entry name" value="A disintegrin and metalloproteinase with thrombospondin motifs 10"/>
    <property type="match status" value="1"/>
</dbReference>
<evidence type="ECO:0000256" key="6">
    <source>
        <dbReference type="ARBA" id="ARBA00022729"/>
    </source>
</evidence>
<dbReference type="FunFam" id="3.40.390.10:FF:000001">
    <property type="entry name" value="A disintegrin and metalloproteinase with thrombospondin motifs 1"/>
    <property type="match status" value="1"/>
</dbReference>
<dbReference type="FunFam" id="2.60.120.830:FF:000001">
    <property type="entry name" value="A disintegrin and metalloproteinase with thrombospondin motifs 1"/>
    <property type="match status" value="1"/>
</dbReference>
<dbReference type="CDD" id="cd04273">
    <property type="entry name" value="ZnMc_ADAMTS_like"/>
    <property type="match status" value="1"/>
</dbReference>
<evidence type="ECO:0000256" key="3">
    <source>
        <dbReference type="ARBA" id="ARBA00022530"/>
    </source>
</evidence>
<evidence type="ECO:0000259" key="17">
    <source>
        <dbReference type="PROSITE" id="PS50215"/>
    </source>
</evidence>
<evidence type="ECO:0000256" key="9">
    <source>
        <dbReference type="ARBA" id="ARBA00022833"/>
    </source>
</evidence>
<dbReference type="Pfam" id="PF19236">
    <property type="entry name" value="ADAMTS_CR_3"/>
    <property type="match status" value="1"/>
</dbReference>
<dbReference type="Gene3D" id="2.20.100.10">
    <property type="entry name" value="Thrombospondin type-1 (TSP1) repeat"/>
    <property type="match status" value="1"/>
</dbReference>
<evidence type="ECO:0000256" key="16">
    <source>
        <dbReference type="PROSITE-ProRule" id="PRU00276"/>
    </source>
</evidence>
<dbReference type="InterPro" id="IPR036383">
    <property type="entry name" value="TSP1_rpt_sf"/>
</dbReference>
<dbReference type="PANTHER" id="PTHR13723">
    <property type="entry name" value="ADAMTS A DISINTEGRIN AND METALLOPROTEASE WITH THROMBOSPONDIN MOTIFS PROTEASE"/>
    <property type="match status" value="1"/>
</dbReference>
<comment type="subcellular location">
    <subcellularLocation>
        <location evidence="1">Secreted</location>
        <location evidence="1">Extracellular space</location>
        <location evidence="1">Extracellular matrix</location>
    </subcellularLocation>
</comment>
<feature type="binding site" evidence="14">
    <location>
        <position position="63"/>
    </location>
    <ligand>
        <name>Ca(2+)</name>
        <dbReference type="ChEBI" id="CHEBI:29108"/>
        <label>2</label>
    </ligand>
</feature>
<feature type="active site" evidence="13 16">
    <location>
        <position position="204"/>
    </location>
</feature>
<dbReference type="OrthoDB" id="10035764at2759"/>
<feature type="domain" description="Peptidase M12B" evidence="17">
    <location>
        <begin position="60"/>
        <end position="265"/>
    </location>
</feature>
<feature type="disulfide bond" evidence="15">
    <location>
        <begin position="288"/>
        <end position="313"/>
    </location>
</feature>
<dbReference type="GO" id="GO:0030198">
    <property type="term" value="P:extracellular matrix organization"/>
    <property type="evidence" value="ECO:0007669"/>
    <property type="project" value="InterPro"/>
</dbReference>
<dbReference type="PROSITE" id="PS50092">
    <property type="entry name" value="TSP1"/>
    <property type="match status" value="1"/>
</dbReference>
<evidence type="ECO:0000256" key="5">
    <source>
        <dbReference type="ARBA" id="ARBA00022723"/>
    </source>
</evidence>
<feature type="disulfide bond" evidence="15">
    <location>
        <begin position="220"/>
        <end position="244"/>
    </location>
</feature>
<evidence type="ECO:0000256" key="7">
    <source>
        <dbReference type="ARBA" id="ARBA00022737"/>
    </source>
</evidence>
<evidence type="ECO:0000256" key="14">
    <source>
        <dbReference type="PIRSR" id="PIRSR613273-2"/>
    </source>
</evidence>
<dbReference type="InterPro" id="IPR045371">
    <property type="entry name" value="ADAMTS_CR_3"/>
</dbReference>
<keyword evidence="6" id="KW-0732">Signal</keyword>
<keyword evidence="14" id="KW-0106">Calcium</keyword>
<feature type="binding site" evidence="14">
    <location>
        <position position="260"/>
    </location>
    <ligand>
        <name>Ca(2+)</name>
        <dbReference type="ChEBI" id="CHEBI:29108"/>
        <label>1</label>
    </ligand>
</feature>
<feature type="disulfide bond" evidence="15">
    <location>
        <begin position="136"/>
        <end position="187"/>
    </location>
</feature>
<dbReference type="SUPFAM" id="SSF55486">
    <property type="entry name" value="Metalloproteases ('zincins'), catalytic domain"/>
    <property type="match status" value="1"/>
</dbReference>